<dbReference type="STRING" id="543877.AM2010_423"/>
<proteinExistence type="predicted"/>
<evidence type="ECO:0000313" key="5">
    <source>
        <dbReference type="EMBL" id="AKM06510.1"/>
    </source>
</evidence>
<feature type="domain" description="Peptidase S9 prolyl oligopeptidase catalytic" evidence="4">
    <location>
        <begin position="445"/>
        <end position="656"/>
    </location>
</feature>
<accession>A0A0G3X4J2</accession>
<evidence type="ECO:0000256" key="2">
    <source>
        <dbReference type="SAM" id="MobiDB-lite"/>
    </source>
</evidence>
<dbReference type="InterPro" id="IPR011042">
    <property type="entry name" value="6-blade_b-propeller_TolB-like"/>
</dbReference>
<feature type="region of interest" description="Disordered" evidence="2">
    <location>
        <begin position="23"/>
        <end position="65"/>
    </location>
</feature>
<dbReference type="InterPro" id="IPR001375">
    <property type="entry name" value="Peptidase_S9_cat"/>
</dbReference>
<evidence type="ECO:0000259" key="4">
    <source>
        <dbReference type="Pfam" id="PF00326"/>
    </source>
</evidence>
<dbReference type="GO" id="GO:0004252">
    <property type="term" value="F:serine-type endopeptidase activity"/>
    <property type="evidence" value="ECO:0007669"/>
    <property type="project" value="InterPro"/>
</dbReference>
<dbReference type="Gene3D" id="2.120.10.30">
    <property type="entry name" value="TolB, C-terminal domain"/>
    <property type="match status" value="1"/>
</dbReference>
<dbReference type="PANTHER" id="PTHR42776:SF27">
    <property type="entry name" value="DIPEPTIDYL PEPTIDASE FAMILY MEMBER 6"/>
    <property type="match status" value="1"/>
</dbReference>
<protein>
    <submittedName>
        <fullName evidence="5">Peptidase S9</fullName>
    </submittedName>
</protein>
<evidence type="ECO:0000313" key="6">
    <source>
        <dbReference type="Proteomes" id="UP000037643"/>
    </source>
</evidence>
<dbReference type="SUPFAM" id="SSF82171">
    <property type="entry name" value="DPP6 N-terminal domain-like"/>
    <property type="match status" value="1"/>
</dbReference>
<dbReference type="SUPFAM" id="SSF53474">
    <property type="entry name" value="alpha/beta-Hydrolases"/>
    <property type="match status" value="1"/>
</dbReference>
<sequence precursor="true">MRSLSNMLAAGTALTALAMTSPATVTAQETETTSGMTNPAEAAPLIPREDLFGNPTRSSGNLSPDGKWLSWLAPKDGVMNVWMAPVDDPDAARAMTDATERPIRSYFWAPDSRSLLYIQDKGGDENFLLYGIDIASGAETTLTPFEDTRVQIFGTSENIRDKILVGLNNRDPRFHDVHLLDLNTGELTLVQQNDAFAGFLADDNLALRMALRPNAAGGMDFFPIVDGKIADEPSESTGLEDSLTTQPAGFTTDGKTMYWIDSRGRNTAALVAQNVETGEKTVIAQNDKADIGGAMTDPKTGEIEAYSFTYLTTEWTAIDPDIASALDWLDERLDGEFGVQSRTEDDSKWIVWNDPLTAPSKTFVFDREAQTLNEFYTSRPELEGAPLQAMHPVEIASRDGLTLPSYLTLPPGSDADEDGVPEAEVPMILLVHGGPWARDDYGYNSYHQWLANRGYAVLSVNFRGSTGFGKEFISAGDLEWGRKMHDDLIDAVDWAIDRGVTAPEKVAIMGGSYGGYATLAGLTFTPEKFACGVDIVGPSNLETLLDTIPPYWAPLIEQFHQRMGDPDTPEGLALLKERSPLHSADRITKPLLIGQGANDPRVKQAESDQIVTAMQGHGIPVTYVLFPDEGHGFARPDNNIAFNAISENFLATCLGGRAEPIGETVAASSAQIVEGEEFVQGLAEALAN</sequence>
<feature type="compositionally biased region" description="Polar residues" evidence="2">
    <location>
        <begin position="23"/>
        <end position="37"/>
    </location>
</feature>
<dbReference type="InterPro" id="IPR029058">
    <property type="entry name" value="AB_hydrolase_fold"/>
</dbReference>
<feature type="signal peptide" evidence="3">
    <location>
        <begin position="1"/>
        <end position="27"/>
    </location>
</feature>
<dbReference type="Gene3D" id="3.40.50.1820">
    <property type="entry name" value="alpha/beta hydrolase"/>
    <property type="match status" value="1"/>
</dbReference>
<dbReference type="InterPro" id="IPR002470">
    <property type="entry name" value="Peptidase_S9A"/>
</dbReference>
<dbReference type="KEGG" id="amx:AM2010_423"/>
<feature type="chain" id="PRO_5005186012" evidence="3">
    <location>
        <begin position="28"/>
        <end position="688"/>
    </location>
</feature>
<evidence type="ECO:0000256" key="3">
    <source>
        <dbReference type="SAM" id="SignalP"/>
    </source>
</evidence>
<dbReference type="PANTHER" id="PTHR42776">
    <property type="entry name" value="SERINE PEPTIDASE S9 FAMILY MEMBER"/>
    <property type="match status" value="1"/>
</dbReference>
<dbReference type="Pfam" id="PF00326">
    <property type="entry name" value="Peptidase_S9"/>
    <property type="match status" value="1"/>
</dbReference>
<keyword evidence="1" id="KW-0378">Hydrolase</keyword>
<reference evidence="5 6" key="1">
    <citation type="submission" date="2015-06" db="EMBL/GenBank/DDBJ databases">
        <authorList>
            <person name="Kim K.M."/>
        </authorList>
    </citation>
    <scope>NUCLEOTIDE SEQUENCE [LARGE SCALE GENOMIC DNA]</scope>
    <source>
        <strain evidence="5 6">KCTC 22370</strain>
    </source>
</reference>
<dbReference type="PRINTS" id="PR00862">
    <property type="entry name" value="PROLIGOPTASE"/>
</dbReference>
<dbReference type="Proteomes" id="UP000037643">
    <property type="component" value="Chromosome"/>
</dbReference>
<gene>
    <name evidence="5" type="ORF">AM2010_423</name>
</gene>
<keyword evidence="3" id="KW-0732">Signal</keyword>
<dbReference type="GO" id="GO:0006508">
    <property type="term" value="P:proteolysis"/>
    <property type="evidence" value="ECO:0007669"/>
    <property type="project" value="InterPro"/>
</dbReference>
<dbReference type="RefSeq" id="WP_338047414.1">
    <property type="nucleotide sequence ID" value="NZ_CP011805.1"/>
</dbReference>
<dbReference type="AlphaFoldDB" id="A0A0G3X4J2"/>
<name>A0A0G3X4J2_9SPHN</name>
<keyword evidence="6" id="KW-1185">Reference proteome</keyword>
<organism evidence="5 6">
    <name type="scientific">Pelagerythrobacter marensis</name>
    <dbReference type="NCBI Taxonomy" id="543877"/>
    <lineage>
        <taxon>Bacteria</taxon>
        <taxon>Pseudomonadati</taxon>
        <taxon>Pseudomonadota</taxon>
        <taxon>Alphaproteobacteria</taxon>
        <taxon>Sphingomonadales</taxon>
        <taxon>Erythrobacteraceae</taxon>
        <taxon>Pelagerythrobacter</taxon>
    </lineage>
</organism>
<evidence type="ECO:0000256" key="1">
    <source>
        <dbReference type="ARBA" id="ARBA00022801"/>
    </source>
</evidence>
<dbReference type="PATRIC" id="fig|543877.4.peg.426"/>
<dbReference type="EMBL" id="CP011805">
    <property type="protein sequence ID" value="AKM06510.1"/>
    <property type="molecule type" value="Genomic_DNA"/>
</dbReference>